<dbReference type="Proteomes" id="UP000235220">
    <property type="component" value="Chromosome 4"/>
</dbReference>
<dbReference type="KEGG" id="jre:118348152"/>
<dbReference type="RefSeq" id="XP_035545036.1">
    <property type="nucleotide sequence ID" value="XM_035689143.1"/>
</dbReference>
<evidence type="ECO:0000313" key="3">
    <source>
        <dbReference type="Proteomes" id="UP000235220"/>
    </source>
</evidence>
<organism evidence="3 5">
    <name type="scientific">Juglans regia</name>
    <name type="common">English walnut</name>
    <dbReference type="NCBI Taxonomy" id="51240"/>
    <lineage>
        <taxon>Eukaryota</taxon>
        <taxon>Viridiplantae</taxon>
        <taxon>Streptophyta</taxon>
        <taxon>Embryophyta</taxon>
        <taxon>Tracheophyta</taxon>
        <taxon>Spermatophyta</taxon>
        <taxon>Magnoliopsida</taxon>
        <taxon>eudicotyledons</taxon>
        <taxon>Gunneridae</taxon>
        <taxon>Pentapetalae</taxon>
        <taxon>rosids</taxon>
        <taxon>fabids</taxon>
        <taxon>Fagales</taxon>
        <taxon>Juglandaceae</taxon>
        <taxon>Juglans</taxon>
    </lineage>
</organism>
<dbReference type="InterPro" id="IPR026960">
    <property type="entry name" value="RVT-Znf"/>
</dbReference>
<gene>
    <name evidence="5" type="primary">LOC118348152</name>
    <name evidence="4" type="synonym">LOC118348150</name>
</gene>
<evidence type="ECO:0000313" key="5">
    <source>
        <dbReference type="RefSeq" id="XP_035545036.1"/>
    </source>
</evidence>
<dbReference type="GeneID" id="118348152"/>
<sequence>MNVPSRVKVFAWRARRNGLPTLLNLKTGKVVEEAICEWCNEDDEDINHALLNCKTVREIQYRGNNGDLEKLFLIAWGMWYRRNQRLQADVVLTSRQATENALITYKSHLQIQEPHGGKTVCRWLPPEQGMLKLNVDGAVFANQRRARVGVILRDDKGGVILLACKKENEINDPLEIELLAILRGLQICLPLGIPQLVIESDYLLLVDEIRNDKASRSLHENLVT</sequence>
<protein>
    <submittedName>
        <fullName evidence="4">Uncharacterized protein LOC118348150</fullName>
    </submittedName>
    <submittedName>
        <fullName evidence="5">Uncharacterized protein LOC118348152</fullName>
    </submittedName>
</protein>
<dbReference type="KEGG" id="jre:118348150"/>
<evidence type="ECO:0000259" key="1">
    <source>
        <dbReference type="Pfam" id="PF13456"/>
    </source>
</evidence>
<dbReference type="InterPro" id="IPR012337">
    <property type="entry name" value="RNaseH-like_sf"/>
</dbReference>
<dbReference type="PANTHER" id="PTHR47723:SF19">
    <property type="entry name" value="POLYNUCLEOTIDYL TRANSFERASE, RIBONUCLEASE H-LIKE SUPERFAMILY PROTEIN"/>
    <property type="match status" value="1"/>
</dbReference>
<dbReference type="AlphaFoldDB" id="A0A6P9ECH0"/>
<evidence type="ECO:0000259" key="2">
    <source>
        <dbReference type="Pfam" id="PF13966"/>
    </source>
</evidence>
<accession>A0A6P9ECH0</accession>
<dbReference type="Pfam" id="PF13966">
    <property type="entry name" value="zf-RVT"/>
    <property type="match status" value="1"/>
</dbReference>
<name>A0A6P9ECH0_JUGRE</name>
<evidence type="ECO:0000313" key="4">
    <source>
        <dbReference type="RefSeq" id="XP_035545034.1"/>
    </source>
</evidence>
<proteinExistence type="predicted"/>
<dbReference type="RefSeq" id="XP_035545034.1">
    <property type="nucleotide sequence ID" value="XM_035689141.1"/>
</dbReference>
<dbReference type="InterPro" id="IPR044730">
    <property type="entry name" value="RNase_H-like_dom_plant"/>
</dbReference>
<feature type="domain" description="Reverse transcriptase zinc-binding" evidence="2">
    <location>
        <begin position="2"/>
        <end position="58"/>
    </location>
</feature>
<dbReference type="Pfam" id="PF13456">
    <property type="entry name" value="RVT_3"/>
    <property type="match status" value="1"/>
</dbReference>
<keyword evidence="3" id="KW-1185">Reference proteome</keyword>
<reference evidence="4 5" key="1">
    <citation type="submission" date="2025-04" db="UniProtKB">
        <authorList>
            <consortium name="RefSeq"/>
        </authorList>
    </citation>
    <scope>IDENTIFICATION</scope>
    <source>
        <tissue evidence="4 5">Leaves</tissue>
    </source>
</reference>
<dbReference type="InterPro" id="IPR036397">
    <property type="entry name" value="RNaseH_sf"/>
</dbReference>
<dbReference type="CDD" id="cd06222">
    <property type="entry name" value="RNase_H_like"/>
    <property type="match status" value="1"/>
</dbReference>
<dbReference type="SUPFAM" id="SSF53098">
    <property type="entry name" value="Ribonuclease H-like"/>
    <property type="match status" value="1"/>
</dbReference>
<feature type="domain" description="RNase H type-1" evidence="1">
    <location>
        <begin position="134"/>
        <end position="223"/>
    </location>
</feature>
<dbReference type="Gene3D" id="3.30.420.10">
    <property type="entry name" value="Ribonuclease H-like superfamily/Ribonuclease H"/>
    <property type="match status" value="1"/>
</dbReference>
<dbReference type="OrthoDB" id="1752183at2759"/>
<dbReference type="PANTHER" id="PTHR47723">
    <property type="entry name" value="OS05G0353850 PROTEIN"/>
    <property type="match status" value="1"/>
</dbReference>
<dbReference type="InterPro" id="IPR053151">
    <property type="entry name" value="RNase_H-like"/>
</dbReference>
<dbReference type="InterPro" id="IPR002156">
    <property type="entry name" value="RNaseH_domain"/>
</dbReference>
<dbReference type="GO" id="GO:0003676">
    <property type="term" value="F:nucleic acid binding"/>
    <property type="evidence" value="ECO:0007669"/>
    <property type="project" value="InterPro"/>
</dbReference>
<dbReference type="GO" id="GO:0004523">
    <property type="term" value="F:RNA-DNA hybrid ribonuclease activity"/>
    <property type="evidence" value="ECO:0007669"/>
    <property type="project" value="InterPro"/>
</dbReference>